<dbReference type="OrthoDB" id="6500128at2759"/>
<evidence type="ECO:0000256" key="3">
    <source>
        <dbReference type="ARBA" id="ARBA00009726"/>
    </source>
</evidence>
<comment type="similarity">
    <text evidence="3">Belongs to the ABC transporter superfamily. ABCC family. Conjugate transporter (TC 3.A.1.208) subfamily.</text>
</comment>
<dbReference type="FunCoup" id="B3SCI9">
    <property type="interactions" value="1316"/>
</dbReference>
<dbReference type="GO" id="GO:0006869">
    <property type="term" value="P:lipid transport"/>
    <property type="evidence" value="ECO:0007669"/>
    <property type="project" value="UniProtKB-KW"/>
</dbReference>
<dbReference type="InterPro" id="IPR005292">
    <property type="entry name" value="MRP"/>
</dbReference>
<evidence type="ECO:0000256" key="14">
    <source>
        <dbReference type="ARBA" id="ARBA00047523"/>
    </source>
</evidence>
<dbReference type="InterPro" id="IPR011527">
    <property type="entry name" value="ABC1_TM_dom"/>
</dbReference>
<dbReference type="GO" id="GO:0140359">
    <property type="term" value="F:ABC-type transporter activity"/>
    <property type="evidence" value="ECO:0000318"/>
    <property type="project" value="GO_Central"/>
</dbReference>
<comment type="catalytic activity">
    <reaction evidence="14">
        <text>leukotriene C4(in) + ATP + H2O = leukotriene C4(out) + ADP + phosphate + H(+)</text>
        <dbReference type="Rhea" id="RHEA:38963"/>
        <dbReference type="ChEBI" id="CHEBI:15377"/>
        <dbReference type="ChEBI" id="CHEBI:15378"/>
        <dbReference type="ChEBI" id="CHEBI:30616"/>
        <dbReference type="ChEBI" id="CHEBI:43474"/>
        <dbReference type="ChEBI" id="CHEBI:57973"/>
        <dbReference type="ChEBI" id="CHEBI:456216"/>
    </reaction>
    <physiologicalReaction direction="left-to-right" evidence="14">
        <dbReference type="Rhea" id="RHEA:38964"/>
    </physiologicalReaction>
</comment>
<dbReference type="RefSeq" id="XP_002117957.1">
    <property type="nucleotide sequence ID" value="XM_002117921.1"/>
</dbReference>
<evidence type="ECO:0000313" key="19">
    <source>
        <dbReference type="EMBL" id="EDV19525.1"/>
    </source>
</evidence>
<evidence type="ECO:0000256" key="8">
    <source>
        <dbReference type="ARBA" id="ARBA00022741"/>
    </source>
</evidence>
<keyword evidence="12 16" id="KW-0472">Membrane</keyword>
<gene>
    <name evidence="19" type="ORF">TRIADDRAFT_51152</name>
</gene>
<feature type="transmembrane region" description="Helical" evidence="16">
    <location>
        <begin position="977"/>
        <end position="994"/>
    </location>
</feature>
<dbReference type="InterPro" id="IPR003439">
    <property type="entry name" value="ABC_transporter-like_ATP-bd"/>
</dbReference>
<dbReference type="GeneID" id="6759188"/>
<reference evidence="19 20" key="1">
    <citation type="journal article" date="2008" name="Nature">
        <title>The Trichoplax genome and the nature of placozoans.</title>
        <authorList>
            <person name="Srivastava M."/>
            <person name="Begovic E."/>
            <person name="Chapman J."/>
            <person name="Putnam N.H."/>
            <person name="Hellsten U."/>
            <person name="Kawashima T."/>
            <person name="Kuo A."/>
            <person name="Mitros T."/>
            <person name="Salamov A."/>
            <person name="Carpenter M.L."/>
            <person name="Signorovitch A.Y."/>
            <person name="Moreno M.A."/>
            <person name="Kamm K."/>
            <person name="Grimwood J."/>
            <person name="Schmutz J."/>
            <person name="Shapiro H."/>
            <person name="Grigoriev I.V."/>
            <person name="Buss L.W."/>
            <person name="Schierwater B."/>
            <person name="Dellaporta S.L."/>
            <person name="Rokhsar D.S."/>
        </authorList>
    </citation>
    <scope>NUCLEOTIDE SEQUENCE [LARGE SCALE GENOMIC DNA]</scope>
    <source>
        <strain evidence="19 20">Grell-BS-1999</strain>
    </source>
</reference>
<dbReference type="Pfam" id="PF00664">
    <property type="entry name" value="ABC_membrane"/>
    <property type="match status" value="2"/>
</dbReference>
<evidence type="ECO:0000256" key="10">
    <source>
        <dbReference type="ARBA" id="ARBA00022989"/>
    </source>
</evidence>
<dbReference type="FunFam" id="1.20.1560.10:FF:000001">
    <property type="entry name" value="ATP-binding cassette subfamily C member 1"/>
    <property type="match status" value="1"/>
</dbReference>
<dbReference type="CDD" id="cd03250">
    <property type="entry name" value="ABCC_MRP_domain1"/>
    <property type="match status" value="1"/>
</dbReference>
<keyword evidence="10 16" id="KW-1133">Transmembrane helix</keyword>
<evidence type="ECO:0000256" key="9">
    <source>
        <dbReference type="ARBA" id="ARBA00022840"/>
    </source>
</evidence>
<evidence type="ECO:0000256" key="12">
    <source>
        <dbReference type="ARBA" id="ARBA00023136"/>
    </source>
</evidence>
<name>B3SCI9_TRIAD</name>
<evidence type="ECO:0000256" key="1">
    <source>
        <dbReference type="ARBA" id="ARBA00004128"/>
    </source>
</evidence>
<dbReference type="STRING" id="10228.B3SCI9"/>
<dbReference type="EMBL" id="DS985271">
    <property type="protein sequence ID" value="EDV19525.1"/>
    <property type="molecule type" value="Genomic_DNA"/>
</dbReference>
<evidence type="ECO:0000256" key="7">
    <source>
        <dbReference type="ARBA" id="ARBA00022737"/>
    </source>
</evidence>
<evidence type="ECO:0000256" key="4">
    <source>
        <dbReference type="ARBA" id="ARBA00022448"/>
    </source>
</evidence>
<evidence type="ECO:0000256" key="6">
    <source>
        <dbReference type="ARBA" id="ARBA00022692"/>
    </source>
</evidence>
<dbReference type="PROSITE" id="PS00211">
    <property type="entry name" value="ABC_TRANSPORTER_1"/>
    <property type="match status" value="2"/>
</dbReference>
<dbReference type="SMART" id="SM00382">
    <property type="entry name" value="AAA"/>
    <property type="match status" value="2"/>
</dbReference>
<proteinExistence type="inferred from homology"/>
<dbReference type="InterPro" id="IPR050173">
    <property type="entry name" value="ABC_transporter_C-like"/>
</dbReference>
<evidence type="ECO:0000256" key="11">
    <source>
        <dbReference type="ARBA" id="ARBA00023055"/>
    </source>
</evidence>
<dbReference type="SUPFAM" id="SSF52540">
    <property type="entry name" value="P-loop containing nucleoside triphosphate hydrolases"/>
    <property type="match status" value="2"/>
</dbReference>
<dbReference type="GO" id="GO:0005774">
    <property type="term" value="C:vacuolar membrane"/>
    <property type="evidence" value="ECO:0007669"/>
    <property type="project" value="UniProtKB-SubCell"/>
</dbReference>
<feature type="domain" description="ABC transporter" evidence="17">
    <location>
        <begin position="424"/>
        <end position="648"/>
    </location>
</feature>
<dbReference type="GO" id="GO:0008559">
    <property type="term" value="F:ABC-type xenobiotic transporter activity"/>
    <property type="evidence" value="ECO:0007669"/>
    <property type="project" value="UniProtKB-EC"/>
</dbReference>
<dbReference type="Proteomes" id="UP000009022">
    <property type="component" value="Unassembled WGS sequence"/>
</dbReference>
<dbReference type="CDD" id="cd03244">
    <property type="entry name" value="ABCC_MRP_domain2"/>
    <property type="match status" value="1"/>
</dbReference>
<dbReference type="GO" id="GO:0055085">
    <property type="term" value="P:transmembrane transport"/>
    <property type="evidence" value="ECO:0000318"/>
    <property type="project" value="GO_Central"/>
</dbReference>
<dbReference type="NCBIfam" id="TIGR00957">
    <property type="entry name" value="MRP_assoc_pro"/>
    <property type="match status" value="1"/>
</dbReference>
<evidence type="ECO:0000259" key="18">
    <source>
        <dbReference type="PROSITE" id="PS50929"/>
    </source>
</evidence>
<feature type="transmembrane region" description="Helical" evidence="16">
    <location>
        <begin position="325"/>
        <end position="353"/>
    </location>
</feature>
<dbReference type="FunFam" id="1.20.1560.10:FF:000007">
    <property type="entry name" value="ATP-binding cassette subfamily C member 1"/>
    <property type="match status" value="1"/>
</dbReference>
<dbReference type="InterPro" id="IPR027417">
    <property type="entry name" value="P-loop_NTPase"/>
</dbReference>
<feature type="transmembrane region" description="Helical" evidence="16">
    <location>
        <begin position="220"/>
        <end position="242"/>
    </location>
</feature>
<evidence type="ECO:0000256" key="16">
    <source>
        <dbReference type="SAM" id="Phobius"/>
    </source>
</evidence>
<keyword evidence="6 16" id="KW-0812">Transmembrane</keyword>
<dbReference type="OMA" id="RIVEPSH"/>
<dbReference type="eggNOG" id="KOG0054">
    <property type="taxonomic scope" value="Eukaryota"/>
</dbReference>
<organism evidence="19 20">
    <name type="scientific">Trichoplax adhaerens</name>
    <name type="common">Trichoplax reptans</name>
    <dbReference type="NCBI Taxonomy" id="10228"/>
    <lineage>
        <taxon>Eukaryota</taxon>
        <taxon>Metazoa</taxon>
        <taxon>Placozoa</taxon>
        <taxon>Uniplacotomia</taxon>
        <taxon>Trichoplacea</taxon>
        <taxon>Trichoplacidae</taxon>
        <taxon>Trichoplax</taxon>
    </lineage>
</organism>
<evidence type="ECO:0008006" key="21">
    <source>
        <dbReference type="Google" id="ProtNLM"/>
    </source>
</evidence>
<keyword evidence="11" id="KW-0445">Lipid transport</keyword>
<dbReference type="CTD" id="6759188"/>
<dbReference type="Gene3D" id="1.20.1560.10">
    <property type="entry name" value="ABC transporter type 1, transmembrane domain"/>
    <property type="match status" value="2"/>
</dbReference>
<sequence>MTFYLTILHLQSPCPENNASFLSRITFWWMTGLMITGYRHPLTNEDLWDLNEKDKAYEVAPLITTEWNKEMRKMKHRDSYSGTLYLFFQVSSSPSLALALLRAFGGTFFFGGFLKFLHDCLVFVSPQLLRELIRFTANKDEPVWSGYLWAALMFLSAIVQSLILHQYFHRCFVTGMRLRTAIISIVYRKSLKLNSIAKRQSTVGEIVNLMSVDAQRFMDLTTYLHMIWSAPFQIAVCMYFLWDTLGPSVLAGLGILILMIPINAYLSMKIRQLQVRQMKLKDERIKLMNEVLNGIKVLKLYAWEKSFIRKISGIREKEIKLLKSTAMLAAASSFAWSCAPFLVALCTFSAYVLSGNELTAEKAFVGLSLFNVLRFPIMMFPNVITNVIQASVSIKRLSAFLKYDELDPNNVHDIMPPAHDDSAVLINDGTFTWGGNDESTCLKKINLRIRKGSLVAIVGHVGSGKSSLLSSILGEMQKVEGRVHVQGSVAYVPQQAWIQNATLKNNVLFASEYSPRYERIIEACALEEDLEMLPAGDSTEIGEKGINLSGGQKQRVSLARAVFSDADIFLLDDPLSAVDAHVGKHIFKHVIGPNGELKNKTRLLVTHTLGFLPQVDQVVVIDNGVISEVGTYAELLAKKGSFSEFVTTFTNTEMNKLQEEHHSDLTELKEIEKSMDLTRADSVSSLVSRIDSLKQSKLSLNDDKVAVMKQVQELNEKKKLIEGEKSETGRVRLGVYLKYAKSLGYVQALLVTFFAAATQISSVGTNVWLADWSSNPNASSPVIRDRYLGIYGAIGAAQALFQLCSSFCLAYTTLTAAYHLHSIMLDRIMRSPMSFFDTTPLGRIVNRFSKDIYIIDEILPVIIRSCFMCVFSVSSTIIIICVSTPIFLAIIPPLVIMYFFTQRFYIATSRQLKRIESVSRSPIYSHFGETLQGVATIRAYKVQTDFINATDEKIDKNQMAYYPSISSNRWLATRLEFLGNCIVLFASLFAVIGRNSLPPGIVGLSVSYALQITQTLNWLVRMSSELETNIVSVERIKEYTEIHTEAAWDVPDSKPDSDWPTEGIISLENYKVRYRENLDLVLKGINCKIASGEKIGIVGRTGAGKSSLTLALFRILEAAEGNISIDGIDISTIGLHDLRSRLTIIPQDPVLFAGTIRMNLDPFDIFTDEEVWYALECAHLKGFVVGLDKKLDNEVAEGGENLSAGQRQLICLARALLRKTKVLILDEATAAVDMETDDLIQATIRTQFANCTVLTIAHRLNTIMDSTRVLVLDAGRIIEFDTPSVLMSDPESAFYAMAKDAGLV</sequence>
<evidence type="ECO:0000256" key="2">
    <source>
        <dbReference type="ARBA" id="ARBA00004651"/>
    </source>
</evidence>
<keyword evidence="5" id="KW-1003">Cell membrane</keyword>
<dbReference type="GO" id="GO:0016887">
    <property type="term" value="F:ATP hydrolysis activity"/>
    <property type="evidence" value="ECO:0007669"/>
    <property type="project" value="InterPro"/>
</dbReference>
<dbReference type="Pfam" id="PF00005">
    <property type="entry name" value="ABC_tran"/>
    <property type="match status" value="2"/>
</dbReference>
<accession>B3SCI9</accession>
<dbReference type="PANTHER" id="PTHR24223:SF443">
    <property type="entry name" value="MULTIDRUG-RESISTANCE LIKE PROTEIN 1, ISOFORM I"/>
    <property type="match status" value="1"/>
</dbReference>
<dbReference type="PROSITE" id="PS50929">
    <property type="entry name" value="ABC_TM1F"/>
    <property type="match status" value="2"/>
</dbReference>
<keyword evidence="8" id="KW-0547">Nucleotide-binding</keyword>
<keyword evidence="7" id="KW-0677">Repeat</keyword>
<feature type="domain" description="ABC transmembrane type-1" evidence="18">
    <location>
        <begin position="109"/>
        <end position="389"/>
    </location>
</feature>
<dbReference type="GO" id="GO:0005524">
    <property type="term" value="F:ATP binding"/>
    <property type="evidence" value="ECO:0007669"/>
    <property type="project" value="UniProtKB-KW"/>
</dbReference>
<dbReference type="InterPro" id="IPR017871">
    <property type="entry name" value="ABC_transporter-like_CS"/>
</dbReference>
<dbReference type="FunFam" id="3.40.50.300:FF:000074">
    <property type="entry name" value="Multidrug resistance-associated protein 5 isoform 1"/>
    <property type="match status" value="1"/>
</dbReference>
<feature type="transmembrane region" description="Helical" evidence="16">
    <location>
        <begin position="748"/>
        <end position="770"/>
    </location>
</feature>
<feature type="transmembrane region" description="Helical" evidence="16">
    <location>
        <begin position="248"/>
        <end position="268"/>
    </location>
</feature>
<feature type="domain" description="ABC transporter" evidence="17">
    <location>
        <begin position="1067"/>
        <end position="1299"/>
    </location>
</feature>
<evidence type="ECO:0000259" key="17">
    <source>
        <dbReference type="PROSITE" id="PS50893"/>
    </source>
</evidence>
<dbReference type="CDD" id="cd18603">
    <property type="entry name" value="ABC_6TM_MRP1_2_3_6_D2_like"/>
    <property type="match status" value="1"/>
</dbReference>
<keyword evidence="4" id="KW-0813">Transport</keyword>
<feature type="transmembrane region" description="Helical" evidence="16">
    <location>
        <begin position="858"/>
        <end position="880"/>
    </location>
</feature>
<dbReference type="Gene3D" id="3.40.50.300">
    <property type="entry name" value="P-loop containing nucleotide triphosphate hydrolases"/>
    <property type="match status" value="2"/>
</dbReference>
<dbReference type="FunFam" id="3.40.50.300:FF:000293">
    <property type="entry name" value="ATP binding cassette subfamily C member 1"/>
    <property type="match status" value="1"/>
</dbReference>
<dbReference type="PhylomeDB" id="B3SCI9"/>
<comment type="catalytic activity">
    <reaction evidence="13">
        <text>ATP + H2O + xenobioticSide 1 = ADP + phosphate + xenobioticSide 2.</text>
        <dbReference type="EC" id="7.6.2.2"/>
    </reaction>
</comment>
<dbReference type="KEGG" id="tad:TRIADDRAFT_51152"/>
<dbReference type="PANTHER" id="PTHR24223">
    <property type="entry name" value="ATP-BINDING CASSETTE SUB-FAMILY C"/>
    <property type="match status" value="1"/>
</dbReference>
<dbReference type="InterPro" id="IPR003593">
    <property type="entry name" value="AAA+_ATPase"/>
</dbReference>
<evidence type="ECO:0000256" key="15">
    <source>
        <dbReference type="ARBA" id="ARBA00047576"/>
    </source>
</evidence>
<keyword evidence="20" id="KW-1185">Reference proteome</keyword>
<evidence type="ECO:0000313" key="20">
    <source>
        <dbReference type="Proteomes" id="UP000009022"/>
    </source>
</evidence>
<feature type="domain" description="ABC transmembrane type-1" evidence="18">
    <location>
        <begin position="749"/>
        <end position="1028"/>
    </location>
</feature>
<keyword evidence="9" id="KW-0067">ATP-binding</keyword>
<feature type="transmembrane region" description="Helical" evidence="16">
    <location>
        <begin position="82"/>
        <end position="104"/>
    </location>
</feature>
<feature type="transmembrane region" description="Helical" evidence="16">
    <location>
        <begin position="373"/>
        <end position="392"/>
    </location>
</feature>
<comment type="catalytic activity">
    <reaction evidence="15">
        <text>17beta-estradiol 17-O-(beta-D-glucuronate)(in) + ATP + H2O = 17beta-estradiol 17-O-(beta-D-glucuronate)(out) + ADP + phosphate + H(+)</text>
        <dbReference type="Rhea" id="RHEA:60128"/>
        <dbReference type="ChEBI" id="CHEBI:15377"/>
        <dbReference type="ChEBI" id="CHEBI:15378"/>
        <dbReference type="ChEBI" id="CHEBI:30616"/>
        <dbReference type="ChEBI" id="CHEBI:43474"/>
        <dbReference type="ChEBI" id="CHEBI:82961"/>
        <dbReference type="ChEBI" id="CHEBI:456216"/>
    </reaction>
    <physiologicalReaction direction="left-to-right" evidence="15">
        <dbReference type="Rhea" id="RHEA:60129"/>
    </physiologicalReaction>
</comment>
<dbReference type="HOGENOM" id="CLU_000604_27_3_1"/>
<feature type="transmembrane region" description="Helical" evidence="16">
    <location>
        <begin position="147"/>
        <end position="168"/>
    </location>
</feature>
<evidence type="ECO:0000256" key="5">
    <source>
        <dbReference type="ARBA" id="ARBA00022475"/>
    </source>
</evidence>
<feature type="transmembrane region" description="Helical" evidence="16">
    <location>
        <begin position="886"/>
        <end position="906"/>
    </location>
</feature>
<dbReference type="SUPFAM" id="SSF90123">
    <property type="entry name" value="ABC transporter transmembrane region"/>
    <property type="match status" value="2"/>
</dbReference>
<feature type="transmembrane region" description="Helical" evidence="16">
    <location>
        <begin position="790"/>
        <end position="820"/>
    </location>
</feature>
<dbReference type="InterPro" id="IPR036640">
    <property type="entry name" value="ABC1_TM_sf"/>
</dbReference>
<dbReference type="PROSITE" id="PS50893">
    <property type="entry name" value="ABC_TRANSPORTER_2"/>
    <property type="match status" value="2"/>
</dbReference>
<dbReference type="GO" id="GO:0005886">
    <property type="term" value="C:plasma membrane"/>
    <property type="evidence" value="ECO:0000318"/>
    <property type="project" value="GO_Central"/>
</dbReference>
<evidence type="ECO:0000256" key="13">
    <source>
        <dbReference type="ARBA" id="ARBA00034018"/>
    </source>
</evidence>
<dbReference type="CDD" id="cd18595">
    <property type="entry name" value="ABC_6TM_MRP1_2_3_6_D1_like"/>
    <property type="match status" value="1"/>
</dbReference>
<comment type="subcellular location">
    <subcellularLocation>
        <location evidence="2">Cell membrane</location>
        <topology evidence="2">Multi-pass membrane protein</topology>
    </subcellularLocation>
    <subcellularLocation>
        <location evidence="1">Vacuole membrane</location>
        <topology evidence="1">Multi-pass membrane protein</topology>
    </subcellularLocation>
</comment>
<protein>
    <recommendedName>
        <fullName evidence="21">Multidrug resistance-associated protein 1</fullName>
    </recommendedName>
</protein>
<dbReference type="InParanoid" id="B3SCI9"/>